<gene>
    <name evidence="2" type="ORF">EDM57_08980</name>
</gene>
<evidence type="ECO:0000313" key="3">
    <source>
        <dbReference type="Proteomes" id="UP000268829"/>
    </source>
</evidence>
<evidence type="ECO:0000313" key="2">
    <source>
        <dbReference type="EMBL" id="RNB57990.1"/>
    </source>
</evidence>
<name>A0A3M8B3T0_9BACL</name>
<keyword evidence="1" id="KW-1133">Transmembrane helix</keyword>
<keyword evidence="3" id="KW-1185">Reference proteome</keyword>
<organism evidence="2 3">
    <name type="scientific">Brevibacillus gelatini</name>
    <dbReference type="NCBI Taxonomy" id="1655277"/>
    <lineage>
        <taxon>Bacteria</taxon>
        <taxon>Bacillati</taxon>
        <taxon>Bacillota</taxon>
        <taxon>Bacilli</taxon>
        <taxon>Bacillales</taxon>
        <taxon>Paenibacillaceae</taxon>
        <taxon>Brevibacillus</taxon>
    </lineage>
</organism>
<feature type="transmembrane region" description="Helical" evidence="1">
    <location>
        <begin position="82"/>
        <end position="108"/>
    </location>
</feature>
<dbReference type="Proteomes" id="UP000268829">
    <property type="component" value="Unassembled WGS sequence"/>
</dbReference>
<dbReference type="OrthoDB" id="6400183at2"/>
<dbReference type="InterPro" id="IPR009577">
    <property type="entry name" value="Sm_multidrug_ex"/>
</dbReference>
<feature type="transmembrane region" description="Helical" evidence="1">
    <location>
        <begin position="114"/>
        <end position="138"/>
    </location>
</feature>
<feature type="transmembrane region" description="Helical" evidence="1">
    <location>
        <begin position="7"/>
        <end position="30"/>
    </location>
</feature>
<reference evidence="2 3" key="1">
    <citation type="submission" date="2018-10" db="EMBL/GenBank/DDBJ databases">
        <title>Phylogenomics of Brevibacillus.</title>
        <authorList>
            <person name="Dunlap C."/>
        </authorList>
    </citation>
    <scope>NUCLEOTIDE SEQUENCE [LARGE SCALE GENOMIC DNA]</scope>
    <source>
        <strain evidence="2 3">DSM 100115</strain>
    </source>
</reference>
<proteinExistence type="predicted"/>
<comment type="caution">
    <text evidence="2">The sequence shown here is derived from an EMBL/GenBank/DDBJ whole genome shotgun (WGS) entry which is preliminary data.</text>
</comment>
<protein>
    <submittedName>
        <fullName evidence="2">Small multi-drug export protein</fullName>
    </submittedName>
</protein>
<keyword evidence="1" id="KW-0812">Transmembrane</keyword>
<keyword evidence="1" id="KW-0472">Membrane</keyword>
<sequence length="147" mass="15650">MDMLWKCGMVALTSMLELWGAIPIGFVLQLPPILTGIFSALGAIASAGIVIYLGGSLRSWLMKRVEKKAGRQSRMGRIWEKYGVIGLGLASPLLTGAPLGAAIGISLGAPPGRLMWWMSIGIVIWSIILTAAVAFGLLQFMPPEQLG</sequence>
<dbReference type="RefSeq" id="WP_122904433.1">
    <property type="nucleotide sequence ID" value="NZ_CP154342.1"/>
</dbReference>
<dbReference type="Pfam" id="PF06695">
    <property type="entry name" value="Sm_multidrug_ex"/>
    <property type="match status" value="1"/>
</dbReference>
<dbReference type="EMBL" id="RHHS01000019">
    <property type="protein sequence ID" value="RNB57990.1"/>
    <property type="molecule type" value="Genomic_DNA"/>
</dbReference>
<feature type="transmembrane region" description="Helical" evidence="1">
    <location>
        <begin position="36"/>
        <end position="61"/>
    </location>
</feature>
<evidence type="ECO:0000256" key="1">
    <source>
        <dbReference type="SAM" id="Phobius"/>
    </source>
</evidence>
<dbReference type="AlphaFoldDB" id="A0A3M8B3T0"/>
<accession>A0A3M8B3T0</accession>